<reference evidence="2 3" key="1">
    <citation type="submission" date="2019-03" db="EMBL/GenBank/DDBJ databases">
        <title>Genomic Encyclopedia of Archaeal and Bacterial Type Strains, Phase II (KMG-II): from individual species to whole genera.</title>
        <authorList>
            <person name="Goeker M."/>
        </authorList>
    </citation>
    <scope>NUCLEOTIDE SEQUENCE [LARGE SCALE GENOMIC DNA]</scope>
    <source>
        <strain evidence="2 3">DSM 15388</strain>
    </source>
</reference>
<feature type="chain" id="PRO_5020889882" evidence="1">
    <location>
        <begin position="25"/>
        <end position="303"/>
    </location>
</feature>
<organism evidence="2 3">
    <name type="scientific">Reinekea marinisedimentorum</name>
    <dbReference type="NCBI Taxonomy" id="230495"/>
    <lineage>
        <taxon>Bacteria</taxon>
        <taxon>Pseudomonadati</taxon>
        <taxon>Pseudomonadota</taxon>
        <taxon>Gammaproteobacteria</taxon>
        <taxon>Oceanospirillales</taxon>
        <taxon>Saccharospirillaceae</taxon>
        <taxon>Reinekea</taxon>
    </lineage>
</organism>
<dbReference type="Proteomes" id="UP000295793">
    <property type="component" value="Unassembled WGS sequence"/>
</dbReference>
<evidence type="ECO:0000313" key="2">
    <source>
        <dbReference type="EMBL" id="TCS41337.1"/>
    </source>
</evidence>
<evidence type="ECO:0000313" key="3">
    <source>
        <dbReference type="Proteomes" id="UP000295793"/>
    </source>
</evidence>
<feature type="signal peptide" evidence="1">
    <location>
        <begin position="1"/>
        <end position="24"/>
    </location>
</feature>
<sequence>MIKLMNKGFLALLLAAAFLAPCFAKDTLVIGKVTTNPKKHYDTLRPIVDYAVARMGDLGITEGKVLMAKDNEQMIEYLKTGQVDWVTETIFSSIEFEEQANAELLVRKWKKGVPNYHTIFFTRKDSGIDTLEQLAGHTIAFEDEGSTSAYFIPAAVLLQNGQTLTAMQRPNQTPDDDSVGYIFSGAEINTSTWVHKKIVSAGAYNNLDWDKEDHLPPMFRDDFQIIHTTPSIPRAVEVVSGSLDPAVKERLKEILLTMHEDPEAADALDSYQKTSKMDELTPEIMANIEQAREIRQLILHDLE</sequence>
<dbReference type="Gene3D" id="3.40.190.10">
    <property type="entry name" value="Periplasmic binding protein-like II"/>
    <property type="match status" value="2"/>
</dbReference>
<gene>
    <name evidence="2" type="ORF">BCF53_10668</name>
</gene>
<dbReference type="PANTHER" id="PTHR35841:SF1">
    <property type="entry name" value="PHOSPHONATES-BINDING PERIPLASMIC PROTEIN"/>
    <property type="match status" value="1"/>
</dbReference>
<dbReference type="AlphaFoldDB" id="A0A4R3I5Q3"/>
<dbReference type="EMBL" id="SLZR01000006">
    <property type="protein sequence ID" value="TCS41337.1"/>
    <property type="molecule type" value="Genomic_DNA"/>
</dbReference>
<dbReference type="OrthoDB" id="225238at2"/>
<proteinExistence type="predicted"/>
<accession>A0A4R3I5Q3</accession>
<dbReference type="SUPFAM" id="SSF53850">
    <property type="entry name" value="Periplasmic binding protein-like II"/>
    <property type="match status" value="1"/>
</dbReference>
<dbReference type="RefSeq" id="WP_132701312.1">
    <property type="nucleotide sequence ID" value="NZ_SLZR01000006.1"/>
</dbReference>
<evidence type="ECO:0000256" key="1">
    <source>
        <dbReference type="SAM" id="SignalP"/>
    </source>
</evidence>
<keyword evidence="3" id="KW-1185">Reference proteome</keyword>
<dbReference type="PANTHER" id="PTHR35841">
    <property type="entry name" value="PHOSPHONATES-BINDING PERIPLASMIC PROTEIN"/>
    <property type="match status" value="1"/>
</dbReference>
<protein>
    <submittedName>
        <fullName evidence="2">Phosphonate transport system substrate-binding protein</fullName>
    </submittedName>
</protein>
<comment type="caution">
    <text evidence="2">The sequence shown here is derived from an EMBL/GenBank/DDBJ whole genome shotgun (WGS) entry which is preliminary data.</text>
</comment>
<name>A0A4R3I5Q3_9GAMM</name>
<keyword evidence="1" id="KW-0732">Signal</keyword>
<dbReference type="Pfam" id="PF12974">
    <property type="entry name" value="Phosphonate-bd"/>
    <property type="match status" value="1"/>
</dbReference>